<gene>
    <name evidence="8" type="ORF">C4532_01910</name>
</gene>
<accession>A0A419F848</accession>
<feature type="chain" id="PRO_5019551243" description="Cytochrome c-552/DMSO reductase-like haem-binding domain-containing protein" evidence="6">
    <location>
        <begin position="23"/>
        <end position="297"/>
    </location>
</feature>
<evidence type="ECO:0000313" key="8">
    <source>
        <dbReference type="EMBL" id="RJP74596.1"/>
    </source>
</evidence>
<dbReference type="GO" id="GO:0046872">
    <property type="term" value="F:metal ion binding"/>
    <property type="evidence" value="ECO:0007669"/>
    <property type="project" value="UniProtKB-KW"/>
</dbReference>
<protein>
    <recommendedName>
        <fullName evidence="7">Cytochrome c-552/DMSO reductase-like haem-binding domain-containing protein</fullName>
    </recommendedName>
</protein>
<evidence type="ECO:0000256" key="4">
    <source>
        <dbReference type="ARBA" id="ARBA00022982"/>
    </source>
</evidence>
<keyword evidence="1" id="KW-0813">Transport</keyword>
<dbReference type="AlphaFoldDB" id="A0A419F848"/>
<evidence type="ECO:0000256" key="1">
    <source>
        <dbReference type="ARBA" id="ARBA00022448"/>
    </source>
</evidence>
<name>A0A419F848_9BACT</name>
<dbReference type="InterPro" id="IPR019020">
    <property type="entry name" value="Cyt-c552/DMSO_Rdtase_haem-bd"/>
</dbReference>
<reference evidence="8 9" key="1">
    <citation type="journal article" date="2017" name="ISME J.">
        <title>Energy and carbon metabolisms in a deep terrestrial subsurface fluid microbial community.</title>
        <authorList>
            <person name="Momper L."/>
            <person name="Jungbluth S.P."/>
            <person name="Lee M.D."/>
            <person name="Amend J.P."/>
        </authorList>
    </citation>
    <scope>NUCLEOTIDE SEQUENCE [LARGE SCALE GENOMIC DNA]</scope>
    <source>
        <strain evidence="8">SURF_17</strain>
    </source>
</reference>
<sequence length="297" mass="31829">MCKNVKKFCPIFATLIFLFAFACAKKPAPSVPAAQGITANYGVAAIGELACDSPEWQRAVETVVPLLPQDLTDPKQTVLTLAEIRVKALCDDTAVAFRIEWQDVTQDMVEEGSRFSDAVAVQLPPVAGGEVPDPTMGQAGLPVHIHVWKASYERALDLGDWSLRQDFPNATVDHYPSDAASGEDKESLARQYAVGLAAGNPMAAKRLSSVDDLWAEGFGSLQPLPVQASKGSAQWGNGRWAVVISRPLALAEWPGGEGLQKGQNTFAAFAVWDGSQNQAGSRKMRTAWVPLRLGGAL</sequence>
<feature type="domain" description="Cytochrome c-552/DMSO reductase-like haem-binding" evidence="7">
    <location>
        <begin position="54"/>
        <end position="283"/>
    </location>
</feature>
<keyword evidence="6" id="KW-0732">Signal</keyword>
<keyword evidence="4" id="KW-0249">Electron transport</keyword>
<keyword evidence="3" id="KW-0479">Metal-binding</keyword>
<evidence type="ECO:0000313" key="9">
    <source>
        <dbReference type="Proteomes" id="UP000285961"/>
    </source>
</evidence>
<comment type="caution">
    <text evidence="8">The sequence shown here is derived from an EMBL/GenBank/DDBJ whole genome shotgun (WGS) entry which is preliminary data.</text>
</comment>
<evidence type="ECO:0000256" key="5">
    <source>
        <dbReference type="ARBA" id="ARBA00023004"/>
    </source>
</evidence>
<evidence type="ECO:0000256" key="2">
    <source>
        <dbReference type="ARBA" id="ARBA00022617"/>
    </source>
</evidence>
<organism evidence="8 9">
    <name type="scientific">Candidatus Abyssobacteria bacterium SURF_17</name>
    <dbReference type="NCBI Taxonomy" id="2093361"/>
    <lineage>
        <taxon>Bacteria</taxon>
        <taxon>Pseudomonadati</taxon>
        <taxon>Candidatus Hydrogenedentota</taxon>
        <taxon>Candidatus Abyssobacteria</taxon>
    </lineage>
</organism>
<dbReference type="PROSITE" id="PS51257">
    <property type="entry name" value="PROKAR_LIPOPROTEIN"/>
    <property type="match status" value="1"/>
</dbReference>
<feature type="signal peptide" evidence="6">
    <location>
        <begin position="1"/>
        <end position="22"/>
    </location>
</feature>
<evidence type="ECO:0000256" key="3">
    <source>
        <dbReference type="ARBA" id="ARBA00022723"/>
    </source>
</evidence>
<dbReference type="EMBL" id="QZKI01000013">
    <property type="protein sequence ID" value="RJP74596.1"/>
    <property type="molecule type" value="Genomic_DNA"/>
</dbReference>
<evidence type="ECO:0000259" key="7">
    <source>
        <dbReference type="Pfam" id="PF09459"/>
    </source>
</evidence>
<dbReference type="Proteomes" id="UP000285961">
    <property type="component" value="Unassembled WGS sequence"/>
</dbReference>
<proteinExistence type="predicted"/>
<keyword evidence="5" id="KW-0408">Iron</keyword>
<keyword evidence="2" id="KW-0349">Heme</keyword>
<dbReference type="GO" id="GO:0020037">
    <property type="term" value="F:heme binding"/>
    <property type="evidence" value="ECO:0007669"/>
    <property type="project" value="InterPro"/>
</dbReference>
<evidence type="ECO:0000256" key="6">
    <source>
        <dbReference type="SAM" id="SignalP"/>
    </source>
</evidence>
<dbReference type="Gene3D" id="2.60.40.1190">
    <property type="match status" value="1"/>
</dbReference>
<dbReference type="Pfam" id="PF09459">
    <property type="entry name" value="EB_dh"/>
    <property type="match status" value="1"/>
</dbReference>